<evidence type="ECO:0000259" key="7">
    <source>
        <dbReference type="Pfam" id="PF01171"/>
    </source>
</evidence>
<evidence type="ECO:0000256" key="1">
    <source>
        <dbReference type="ARBA" id="ARBA00022598"/>
    </source>
</evidence>
<evidence type="ECO:0000313" key="9">
    <source>
        <dbReference type="Proteomes" id="UP000024284"/>
    </source>
</evidence>
<organism evidence="8 9">
    <name type="scientific">Sphingobium herbicidovorans (strain ATCC 700291 / DSM 11019 / CCUG 56400 / KCTC 2939 / LMG 18315 / NBRC 16415 / MH)</name>
    <name type="common">Sphingomonas herbicidovorans</name>
    <dbReference type="NCBI Taxonomy" id="1219045"/>
    <lineage>
        <taxon>Bacteria</taxon>
        <taxon>Pseudomonadati</taxon>
        <taxon>Pseudomonadota</taxon>
        <taxon>Alphaproteobacteria</taxon>
        <taxon>Sphingomonadales</taxon>
        <taxon>Sphingomonadaceae</taxon>
        <taxon>Sphingobium</taxon>
    </lineage>
</organism>
<dbReference type="GO" id="GO:0005737">
    <property type="term" value="C:cytoplasm"/>
    <property type="evidence" value="ECO:0007669"/>
    <property type="project" value="UniProtKB-SubCell"/>
</dbReference>
<name>A0A086PEI7_SPHHM</name>
<dbReference type="InterPro" id="IPR014729">
    <property type="entry name" value="Rossmann-like_a/b/a_fold"/>
</dbReference>
<dbReference type="PANTHER" id="PTHR43033">
    <property type="entry name" value="TRNA(ILE)-LYSIDINE SYNTHASE-RELATED"/>
    <property type="match status" value="1"/>
</dbReference>
<dbReference type="eggNOG" id="COG0037">
    <property type="taxonomic scope" value="Bacteria"/>
</dbReference>
<dbReference type="GO" id="GO:0005524">
    <property type="term" value="F:ATP binding"/>
    <property type="evidence" value="ECO:0007669"/>
    <property type="project" value="UniProtKB-UniRule"/>
</dbReference>
<accession>A0A086PEI7</accession>
<comment type="caution">
    <text evidence="8">The sequence shown here is derived from an EMBL/GenBank/DDBJ whole genome shotgun (WGS) entry which is preliminary data.</text>
</comment>
<dbReference type="AlphaFoldDB" id="A0A086PEI7"/>
<dbReference type="InterPro" id="IPR012094">
    <property type="entry name" value="tRNA_Ile_lys_synt"/>
</dbReference>
<evidence type="ECO:0000256" key="3">
    <source>
        <dbReference type="ARBA" id="ARBA00022741"/>
    </source>
</evidence>
<dbReference type="EC" id="6.3.4.19" evidence="6"/>
<dbReference type="EMBL" id="JFZA02000001">
    <property type="protein sequence ID" value="KFG91805.1"/>
    <property type="molecule type" value="Genomic_DNA"/>
</dbReference>
<dbReference type="HAMAP" id="MF_01161">
    <property type="entry name" value="tRNA_Ile_lys_synt"/>
    <property type="match status" value="1"/>
</dbReference>
<keyword evidence="6" id="KW-0963">Cytoplasm</keyword>
<keyword evidence="4 6" id="KW-0067">ATP-binding</keyword>
<gene>
    <name evidence="6 8" type="primary">tilS</name>
    <name evidence="8" type="ORF">BV98_000053</name>
</gene>
<feature type="domain" description="tRNA(Ile)-lysidine/2-thiocytidine synthase N-terminal" evidence="7">
    <location>
        <begin position="31"/>
        <end position="201"/>
    </location>
</feature>
<feature type="binding site" evidence="6">
    <location>
        <begin position="36"/>
        <end position="41"/>
    </location>
    <ligand>
        <name>ATP</name>
        <dbReference type="ChEBI" id="CHEBI:30616"/>
    </ligand>
</feature>
<dbReference type="RefSeq" id="WP_037461501.1">
    <property type="nucleotide sequence ID" value="NZ_BCZD01000001.1"/>
</dbReference>
<evidence type="ECO:0000256" key="2">
    <source>
        <dbReference type="ARBA" id="ARBA00022694"/>
    </source>
</evidence>
<dbReference type="GO" id="GO:0032267">
    <property type="term" value="F:tRNA(Ile)-lysidine synthase activity"/>
    <property type="evidence" value="ECO:0007669"/>
    <property type="project" value="UniProtKB-EC"/>
</dbReference>
<dbReference type="Gene3D" id="3.40.50.620">
    <property type="entry name" value="HUPs"/>
    <property type="match status" value="1"/>
</dbReference>
<proteinExistence type="inferred from homology"/>
<dbReference type="STRING" id="76947.GCA_002080435_00969"/>
<dbReference type="PANTHER" id="PTHR43033:SF1">
    <property type="entry name" value="TRNA(ILE)-LYSIDINE SYNTHASE-RELATED"/>
    <property type="match status" value="1"/>
</dbReference>
<dbReference type="Proteomes" id="UP000024284">
    <property type="component" value="Unassembled WGS sequence"/>
</dbReference>
<dbReference type="NCBIfam" id="TIGR02432">
    <property type="entry name" value="lysidine_TilS_N"/>
    <property type="match status" value="1"/>
</dbReference>
<evidence type="ECO:0000256" key="4">
    <source>
        <dbReference type="ARBA" id="ARBA00022840"/>
    </source>
</evidence>
<comment type="similarity">
    <text evidence="6">Belongs to the tRNA(Ile)-lysidine synthase family.</text>
</comment>
<keyword evidence="3 6" id="KW-0547">Nucleotide-binding</keyword>
<comment type="subcellular location">
    <subcellularLocation>
        <location evidence="6">Cytoplasm</location>
    </subcellularLocation>
</comment>
<comment type="domain">
    <text evidence="6">The N-terminal region contains the highly conserved SGGXDS motif, predicted to be a P-loop motif involved in ATP binding.</text>
</comment>
<evidence type="ECO:0000256" key="5">
    <source>
        <dbReference type="ARBA" id="ARBA00048539"/>
    </source>
</evidence>
<keyword evidence="9" id="KW-1185">Reference proteome</keyword>
<comment type="function">
    <text evidence="6">Ligates lysine onto the cytidine present at position 34 of the AUA codon-specific tRNA(Ile) that contains the anticodon CAU, in an ATP-dependent manner. Cytidine is converted to lysidine, thus changing the amino acid specificity of the tRNA from methionine to isoleucine.</text>
</comment>
<comment type="catalytic activity">
    <reaction evidence="5 6">
        <text>cytidine(34) in tRNA(Ile2) + L-lysine + ATP = lysidine(34) in tRNA(Ile2) + AMP + diphosphate + H(+)</text>
        <dbReference type="Rhea" id="RHEA:43744"/>
        <dbReference type="Rhea" id="RHEA-COMP:10625"/>
        <dbReference type="Rhea" id="RHEA-COMP:10670"/>
        <dbReference type="ChEBI" id="CHEBI:15378"/>
        <dbReference type="ChEBI" id="CHEBI:30616"/>
        <dbReference type="ChEBI" id="CHEBI:32551"/>
        <dbReference type="ChEBI" id="CHEBI:33019"/>
        <dbReference type="ChEBI" id="CHEBI:82748"/>
        <dbReference type="ChEBI" id="CHEBI:83665"/>
        <dbReference type="ChEBI" id="CHEBI:456215"/>
        <dbReference type="EC" id="6.3.4.19"/>
    </reaction>
</comment>
<keyword evidence="1 6" id="KW-0436">Ligase</keyword>
<reference evidence="8" key="1">
    <citation type="submission" date="2014-08" db="EMBL/GenBank/DDBJ databases">
        <title>Draft genome sequences of Sphingobium herbicidovorans.</title>
        <authorList>
            <person name="Gan H.M."/>
            <person name="Gan H.Y."/>
            <person name="Savka M.A."/>
        </authorList>
    </citation>
    <scope>NUCLEOTIDE SEQUENCE [LARGE SCALE GENOMIC DNA]</scope>
    <source>
        <strain evidence="8">NBRC 16415</strain>
    </source>
</reference>
<dbReference type="InterPro" id="IPR012795">
    <property type="entry name" value="tRNA_Ile_lys_synt_N"/>
</dbReference>
<dbReference type="SUPFAM" id="SSF52402">
    <property type="entry name" value="Adenine nucleotide alpha hydrolases-like"/>
    <property type="match status" value="1"/>
</dbReference>
<evidence type="ECO:0000256" key="6">
    <source>
        <dbReference type="HAMAP-Rule" id="MF_01161"/>
    </source>
</evidence>
<dbReference type="CDD" id="cd01992">
    <property type="entry name" value="TilS_N"/>
    <property type="match status" value="1"/>
</dbReference>
<dbReference type="PATRIC" id="fig|1219045.3.peg.53"/>
<keyword evidence="2 6" id="KW-0819">tRNA processing</keyword>
<dbReference type="GO" id="GO:0006400">
    <property type="term" value="P:tRNA modification"/>
    <property type="evidence" value="ECO:0007669"/>
    <property type="project" value="UniProtKB-UniRule"/>
</dbReference>
<dbReference type="InterPro" id="IPR011063">
    <property type="entry name" value="TilS/TtcA_N"/>
</dbReference>
<dbReference type="OrthoDB" id="9807403at2"/>
<protein>
    <recommendedName>
        <fullName evidence="6">tRNA(Ile)-lysidine synthase</fullName>
        <ecNumber evidence="6">6.3.4.19</ecNumber>
    </recommendedName>
    <alternativeName>
        <fullName evidence="6">tRNA(Ile)-2-lysyl-cytidine synthase</fullName>
    </alternativeName>
    <alternativeName>
        <fullName evidence="6">tRNA(Ile)-lysidine synthetase</fullName>
    </alternativeName>
</protein>
<evidence type="ECO:0000313" key="8">
    <source>
        <dbReference type="EMBL" id="KFG91805.1"/>
    </source>
</evidence>
<dbReference type="Pfam" id="PF01171">
    <property type="entry name" value="ATP_bind_3"/>
    <property type="match status" value="1"/>
</dbReference>
<sequence length="316" mass="34746">MAAPPSVEPGLDALLGRAVRALTGEHGKLRFGVAVSGGPDSMALLDLAAHVFPGRVEAATVDHGLRQESADEAAMVAQWCRDRGIPHEVLHPANPLTGNVQRWARLQRYAALELWRTRRNIDWLFTAHHADDQLETVLMRLNRGAGVSGLAGIRARQGHILRPLLGARRAQLLEYAQSRQIPFVNDPSNTDTRFDRAMIRRHLAGADWIDPQATVRSAAALAECEEAMNWIVDGLEARHVRARGAVWLLDRTDFPRELLRRLLLRMLAKFDPGASPRGDTLDRAIGLAAQGRKASIGSALLEGGEEWVVSLAPARR</sequence>